<dbReference type="OrthoDB" id="7357196at2759"/>
<dbReference type="InterPro" id="IPR038050">
    <property type="entry name" value="Neuro_actylchol_rec"/>
</dbReference>
<dbReference type="GO" id="GO:0005230">
    <property type="term" value="F:extracellular ligand-gated monoatomic ion channel activity"/>
    <property type="evidence" value="ECO:0007669"/>
    <property type="project" value="InterPro"/>
</dbReference>
<dbReference type="PROSITE" id="PS01209">
    <property type="entry name" value="LDLRA_1"/>
    <property type="match status" value="1"/>
</dbReference>
<dbReference type="SUPFAM" id="SSF56436">
    <property type="entry name" value="C-type lectin-like"/>
    <property type="match status" value="1"/>
</dbReference>
<dbReference type="Gene3D" id="2.70.170.10">
    <property type="entry name" value="Neurotransmitter-gated ion-channel ligand-binding domain"/>
    <property type="match status" value="1"/>
</dbReference>
<dbReference type="InterPro" id="IPR001304">
    <property type="entry name" value="C-type_lectin-like"/>
</dbReference>
<feature type="disulfide bond" evidence="8">
    <location>
        <begin position="475"/>
        <end position="487"/>
    </location>
</feature>
<feature type="disulfide bond" evidence="8">
    <location>
        <begin position="494"/>
        <end position="509"/>
    </location>
</feature>
<dbReference type="SMART" id="SM00192">
    <property type="entry name" value="LDLa"/>
    <property type="match status" value="1"/>
</dbReference>
<keyword evidence="11" id="KW-0732">Signal</keyword>
<gene>
    <name evidence="14" type="ORF">C7M84_001823</name>
</gene>
<accession>A0A423TSN3</accession>
<dbReference type="PRINTS" id="PR00895">
    <property type="entry name" value="PENTAXIN"/>
</dbReference>
<evidence type="ECO:0000256" key="2">
    <source>
        <dbReference type="ARBA" id="ARBA00004141"/>
    </source>
</evidence>
<dbReference type="PROSITE" id="PS00236">
    <property type="entry name" value="NEUROTR_ION_CHANNEL"/>
    <property type="match status" value="1"/>
</dbReference>
<dbReference type="SMART" id="SM00034">
    <property type="entry name" value="CLECT"/>
    <property type="match status" value="1"/>
</dbReference>
<proteinExistence type="predicted"/>
<dbReference type="Pfam" id="PF02931">
    <property type="entry name" value="Neur_chan_LBD"/>
    <property type="match status" value="1"/>
</dbReference>
<evidence type="ECO:0000259" key="13">
    <source>
        <dbReference type="PROSITE" id="PS51828"/>
    </source>
</evidence>
<dbReference type="GO" id="GO:0016020">
    <property type="term" value="C:membrane"/>
    <property type="evidence" value="ECO:0007669"/>
    <property type="project" value="UniProtKB-SubCell"/>
</dbReference>
<evidence type="ECO:0000256" key="3">
    <source>
        <dbReference type="ARBA" id="ARBA00022723"/>
    </source>
</evidence>
<dbReference type="SUPFAM" id="SSF57424">
    <property type="entry name" value="LDL receptor-like module"/>
    <property type="match status" value="1"/>
</dbReference>
<keyword evidence="10" id="KW-1133">Transmembrane helix</keyword>
<evidence type="ECO:0000313" key="14">
    <source>
        <dbReference type="EMBL" id="ROT79448.1"/>
    </source>
</evidence>
<dbReference type="SUPFAM" id="SSF90112">
    <property type="entry name" value="Neurotransmitter-gated ion-channel transmembrane pore"/>
    <property type="match status" value="1"/>
</dbReference>
<dbReference type="InterPro" id="IPR001759">
    <property type="entry name" value="PTX_dom"/>
</dbReference>
<evidence type="ECO:0000313" key="15">
    <source>
        <dbReference type="Proteomes" id="UP000283509"/>
    </source>
</evidence>
<dbReference type="PROSITE" id="PS50041">
    <property type="entry name" value="C_TYPE_LECTIN_2"/>
    <property type="match status" value="1"/>
</dbReference>
<dbReference type="InterPro" id="IPR006202">
    <property type="entry name" value="Neur_chan_lig-bd"/>
</dbReference>
<dbReference type="InterPro" id="IPR036055">
    <property type="entry name" value="LDL_receptor-like_sf"/>
</dbReference>
<feature type="transmembrane region" description="Helical" evidence="10">
    <location>
        <begin position="800"/>
        <end position="818"/>
    </location>
</feature>
<evidence type="ECO:0000256" key="5">
    <source>
        <dbReference type="ARBA" id="ARBA00023136"/>
    </source>
</evidence>
<reference evidence="14 15" key="2">
    <citation type="submission" date="2019-01" db="EMBL/GenBank/DDBJ databases">
        <title>The decoding of complex shrimp genome reveals the adaptation for benthos swimmer, frequently molting mechanism and breeding impact on genome.</title>
        <authorList>
            <person name="Sun Y."/>
            <person name="Gao Y."/>
            <person name="Yu Y."/>
        </authorList>
    </citation>
    <scope>NUCLEOTIDE SEQUENCE [LARGE SCALE GENOMIC DNA]</scope>
    <source>
        <tissue evidence="14">Muscle</tissue>
    </source>
</reference>
<dbReference type="InterPro" id="IPR051360">
    <property type="entry name" value="Neuronal_Pentraxin_Related"/>
</dbReference>
<dbReference type="PROSITE" id="PS51828">
    <property type="entry name" value="PTX_2"/>
    <property type="match status" value="1"/>
</dbReference>
<evidence type="ECO:0000256" key="6">
    <source>
        <dbReference type="ARBA" id="ARBA00023157"/>
    </source>
</evidence>
<dbReference type="Pfam" id="PF00059">
    <property type="entry name" value="Lectin_C"/>
    <property type="match status" value="1"/>
</dbReference>
<dbReference type="Pfam" id="PF00354">
    <property type="entry name" value="Pentaxin"/>
    <property type="match status" value="1"/>
</dbReference>
<dbReference type="InterPro" id="IPR036719">
    <property type="entry name" value="Neuro-gated_channel_TM_sf"/>
</dbReference>
<evidence type="ECO:0000256" key="1">
    <source>
        <dbReference type="ARBA" id="ARBA00001913"/>
    </source>
</evidence>
<feature type="domain" description="C-type lectin" evidence="12">
    <location>
        <begin position="251"/>
        <end position="364"/>
    </location>
</feature>
<organism evidence="14 15">
    <name type="scientific">Penaeus vannamei</name>
    <name type="common">Whiteleg shrimp</name>
    <name type="synonym">Litopenaeus vannamei</name>
    <dbReference type="NCBI Taxonomy" id="6689"/>
    <lineage>
        <taxon>Eukaryota</taxon>
        <taxon>Metazoa</taxon>
        <taxon>Ecdysozoa</taxon>
        <taxon>Arthropoda</taxon>
        <taxon>Crustacea</taxon>
        <taxon>Multicrustacea</taxon>
        <taxon>Malacostraca</taxon>
        <taxon>Eumalacostraca</taxon>
        <taxon>Eucarida</taxon>
        <taxon>Decapoda</taxon>
        <taxon>Dendrobranchiata</taxon>
        <taxon>Penaeoidea</taxon>
        <taxon>Penaeidae</taxon>
        <taxon>Penaeus</taxon>
    </lineage>
</organism>
<dbReference type="AlphaFoldDB" id="A0A423TSN3"/>
<comment type="cofactor">
    <cofactor evidence="1">
        <name>Ca(2+)</name>
        <dbReference type="ChEBI" id="CHEBI:29108"/>
    </cofactor>
</comment>
<dbReference type="Gene3D" id="1.20.58.390">
    <property type="entry name" value="Neurotransmitter-gated ion-channel transmembrane domain"/>
    <property type="match status" value="1"/>
</dbReference>
<dbReference type="GO" id="GO:0046872">
    <property type="term" value="F:metal ion binding"/>
    <property type="evidence" value="ECO:0007669"/>
    <property type="project" value="UniProtKB-KW"/>
</dbReference>
<keyword evidence="6 8" id="KW-1015">Disulfide bond</keyword>
<feature type="signal peptide" evidence="11">
    <location>
        <begin position="1"/>
        <end position="28"/>
    </location>
</feature>
<dbReference type="InterPro" id="IPR016186">
    <property type="entry name" value="C-type_lectin-like/link_sf"/>
</dbReference>
<name>A0A423TSN3_PENVA</name>
<protein>
    <submittedName>
        <fullName evidence="14">Glutamate-gated chloride channel</fullName>
    </submittedName>
</protein>
<dbReference type="SMART" id="SM00159">
    <property type="entry name" value="PTX"/>
    <property type="match status" value="1"/>
</dbReference>
<feature type="transmembrane region" description="Helical" evidence="10">
    <location>
        <begin position="734"/>
        <end position="756"/>
    </location>
</feature>
<dbReference type="InterPro" id="IPR002172">
    <property type="entry name" value="LDrepeatLR_classA_rpt"/>
</dbReference>
<dbReference type="CDD" id="cd00112">
    <property type="entry name" value="LDLa"/>
    <property type="match status" value="1"/>
</dbReference>
<feature type="chain" id="PRO_5019465648" evidence="11">
    <location>
        <begin position="29"/>
        <end position="895"/>
    </location>
</feature>
<dbReference type="PANTHER" id="PTHR19277:SF125">
    <property type="entry name" value="B6"/>
    <property type="match status" value="1"/>
</dbReference>
<dbReference type="Gene3D" id="4.10.400.10">
    <property type="entry name" value="Low-density Lipoprotein Receptor"/>
    <property type="match status" value="1"/>
</dbReference>
<dbReference type="InterPro" id="IPR036734">
    <property type="entry name" value="Neur_chan_lig-bd_sf"/>
</dbReference>
<dbReference type="Gene3D" id="2.60.120.200">
    <property type="match status" value="1"/>
</dbReference>
<dbReference type="PROSITE" id="PS50068">
    <property type="entry name" value="LDLRA_2"/>
    <property type="match status" value="1"/>
</dbReference>
<dbReference type="InterPro" id="IPR013320">
    <property type="entry name" value="ConA-like_dom_sf"/>
</dbReference>
<keyword evidence="15" id="KW-1185">Reference proteome</keyword>
<reference evidence="14 15" key="1">
    <citation type="submission" date="2018-04" db="EMBL/GenBank/DDBJ databases">
        <authorList>
            <person name="Zhang X."/>
            <person name="Yuan J."/>
            <person name="Li F."/>
            <person name="Xiang J."/>
        </authorList>
    </citation>
    <scope>NUCLEOTIDE SEQUENCE [LARGE SCALE GENOMIC DNA]</scope>
    <source>
        <tissue evidence="14">Muscle</tissue>
    </source>
</reference>
<keyword evidence="7" id="KW-0325">Glycoprotein</keyword>
<evidence type="ECO:0000256" key="11">
    <source>
        <dbReference type="SAM" id="SignalP"/>
    </source>
</evidence>
<dbReference type="SUPFAM" id="SSF49899">
    <property type="entry name" value="Concanavalin A-like lectins/glucanases"/>
    <property type="match status" value="1"/>
</dbReference>
<evidence type="ECO:0000256" key="10">
    <source>
        <dbReference type="SAM" id="Phobius"/>
    </source>
</evidence>
<evidence type="ECO:0000259" key="12">
    <source>
        <dbReference type="PROSITE" id="PS50041"/>
    </source>
</evidence>
<dbReference type="InterPro" id="IPR023415">
    <property type="entry name" value="LDLR_class-A_CS"/>
</dbReference>
<dbReference type="InterPro" id="IPR016187">
    <property type="entry name" value="CTDL_fold"/>
</dbReference>
<dbReference type="SUPFAM" id="SSF63712">
    <property type="entry name" value="Nicotinic receptor ligand binding domain-like"/>
    <property type="match status" value="1"/>
</dbReference>
<comment type="caution">
    <text evidence="14">The sequence shown here is derived from an EMBL/GenBank/DDBJ whole genome shotgun (WGS) entry which is preliminary data.</text>
</comment>
<keyword evidence="3" id="KW-0479">Metal-binding</keyword>
<dbReference type="InterPro" id="IPR018000">
    <property type="entry name" value="Neurotransmitter_ion_chnl_CS"/>
</dbReference>
<keyword evidence="10" id="KW-0812">Transmembrane</keyword>
<evidence type="ECO:0000256" key="7">
    <source>
        <dbReference type="ARBA" id="ARBA00023180"/>
    </source>
</evidence>
<evidence type="ECO:0000256" key="4">
    <source>
        <dbReference type="ARBA" id="ARBA00022837"/>
    </source>
</evidence>
<keyword evidence="5 10" id="KW-0472">Membrane</keyword>
<evidence type="ECO:0000256" key="8">
    <source>
        <dbReference type="PROSITE-ProRule" id="PRU00124"/>
    </source>
</evidence>
<feature type="disulfide bond" evidence="8">
    <location>
        <begin position="482"/>
        <end position="500"/>
    </location>
</feature>
<keyword evidence="4" id="KW-0106">Calcium</keyword>
<feature type="transmembrane region" description="Helical" evidence="10">
    <location>
        <begin position="862"/>
        <end position="885"/>
    </location>
</feature>
<dbReference type="EMBL" id="QCYY01001241">
    <property type="protein sequence ID" value="ROT79448.1"/>
    <property type="molecule type" value="Genomic_DNA"/>
</dbReference>
<dbReference type="Pfam" id="PF00057">
    <property type="entry name" value="Ldl_recept_a"/>
    <property type="match status" value="1"/>
</dbReference>
<dbReference type="PANTHER" id="PTHR19277">
    <property type="entry name" value="PENTRAXIN"/>
    <property type="match status" value="1"/>
</dbReference>
<feature type="domain" description="Pentraxin (PTX)" evidence="13">
    <location>
        <begin position="42"/>
        <end position="250"/>
    </location>
</feature>
<comment type="subcellular location">
    <subcellularLocation>
        <location evidence="2">Membrane</location>
        <topology evidence="2">Multi-pass membrane protein</topology>
    </subcellularLocation>
</comment>
<feature type="transmembrane region" description="Helical" evidence="10">
    <location>
        <begin position="763"/>
        <end position="780"/>
    </location>
</feature>
<dbReference type="Proteomes" id="UP000283509">
    <property type="component" value="Unassembled WGS sequence"/>
</dbReference>
<sequence>MTRPQRPQRVVVAAVLKVLSTVVSAAAAGPMAEVKVFGMQLDTWAPPLPDVVVTYNLSLNIPQDEPSDFKEVSVCYRAKPSTLTSYETHISFARSDQLNDVLHLYRRGEHHGFYFNGVRQFGFPNLTSPVNLHQWTHYCHIFDNGMYVAFVDGEEKARGAIATKEVSLNLRGMLTLGQEQDSLAGNYDVDQAFRGHIAQVNIWSRIVRQEEVRHQASCMEFAPGDIFSSDRDAVNVAGVSVEEIPISDLCLTTREFVIFPEAQYMAPSRRACHRVGYQVYSPDSREENTVLHLESLEFAEECLSNYHLWIGVTDEAEEGVWRKFTTNEVVGETVFELFEPNGAEGENCILMFLPNGLWVDTSCSIQWPACVPCEVDRSSPLRLRGFCYKNEAETFYEVLGYRGRKPYMHGYFGIMIFRNDSGVWQMYDTTTDENVAYLKVPSISSYPIGVHTWTLQRSMCEHLVGSKIQLSLSICNSSEFTCGNGDCIPREKRCNTQNDCVDFTDEDNCEMIVLPRGYRSNRPPESAIPGKPMHVGAVVHILRFVEVNDVGGVLDMEILVELIWQDSRVTYLNLGDTLEWNRLSQAESSLIWRPKFKFPNIQNGNVKILDEELFLKKIGIPQSPDFNDVRMETVYAGNAAYVIQQQHYSGSFACFFDVFFYPFDTQTCFISIQLAAIRKEVVSFSEEEAKVEYLEKKVLPSFVVTQYKAEVTDGGNNETRYSVLKVEFMLARRWTVIVLGVFVPTSMLLIIGYTTLFVNLSLLDVRLAVSLTTLLVLYTLFNSTSDSLPVTAYVKMIDVWFFYCIFLLFFIIVTHVVSEHLQNRRRVLDVHPALQAKLPKNRGSPVSISSTAITTGRSPERLLVVVRFYIIPAIVFVFNLMYWAILLGRFEVFNQ</sequence>
<dbReference type="Gene3D" id="3.10.100.10">
    <property type="entry name" value="Mannose-Binding Protein A, subunit A"/>
    <property type="match status" value="1"/>
</dbReference>
<comment type="caution">
    <text evidence="9">Lacks conserved residue(s) required for the propagation of feature annotation.</text>
</comment>
<evidence type="ECO:0000256" key="9">
    <source>
        <dbReference type="PROSITE-ProRule" id="PRU01172"/>
    </source>
</evidence>